<evidence type="ECO:0000313" key="2">
    <source>
        <dbReference type="EMBL" id="CAE8682833.1"/>
    </source>
</evidence>
<feature type="compositionally biased region" description="Basic and acidic residues" evidence="1">
    <location>
        <begin position="113"/>
        <end position="135"/>
    </location>
</feature>
<dbReference type="Proteomes" id="UP000626109">
    <property type="component" value="Unassembled WGS sequence"/>
</dbReference>
<feature type="region of interest" description="Disordered" evidence="1">
    <location>
        <begin position="49"/>
        <end position="68"/>
    </location>
</feature>
<accession>A0A813JTY1</accession>
<evidence type="ECO:0000256" key="1">
    <source>
        <dbReference type="SAM" id="MobiDB-lite"/>
    </source>
</evidence>
<dbReference type="AlphaFoldDB" id="A0A813JTY1"/>
<feature type="compositionally biased region" description="Low complexity" evidence="1">
    <location>
        <begin position="15"/>
        <end position="26"/>
    </location>
</feature>
<dbReference type="EMBL" id="CAJNNW010026120">
    <property type="protein sequence ID" value="CAE8682833.1"/>
    <property type="molecule type" value="Genomic_DNA"/>
</dbReference>
<comment type="caution">
    <text evidence="2">The sequence shown here is derived from an EMBL/GenBank/DDBJ whole genome shotgun (WGS) entry which is preliminary data.</text>
</comment>
<evidence type="ECO:0000313" key="3">
    <source>
        <dbReference type="Proteomes" id="UP000626109"/>
    </source>
</evidence>
<gene>
    <name evidence="2" type="ORF">PGLA2088_LOCUS23139</name>
</gene>
<feature type="region of interest" description="Disordered" evidence="1">
    <location>
        <begin position="9"/>
        <end position="37"/>
    </location>
</feature>
<feature type="region of interest" description="Disordered" evidence="1">
    <location>
        <begin position="84"/>
        <end position="155"/>
    </location>
</feature>
<name>A0A813JTY1_POLGL</name>
<reference evidence="2" key="1">
    <citation type="submission" date="2021-02" db="EMBL/GenBank/DDBJ databases">
        <authorList>
            <person name="Dougan E. K."/>
            <person name="Rhodes N."/>
            <person name="Thang M."/>
            <person name="Chan C."/>
        </authorList>
    </citation>
    <scope>NUCLEOTIDE SEQUENCE</scope>
</reference>
<sequence>MGWFICGKKPFQGMSPAPLSLPPSAGEDAEAEREVEGVEVDRVLSIRVFPPDADSSPGGAEARFDEHPGAVASQLPFAAQMALLRGSSKSPNRTEKNVVPASRGGESPGASQARRDRQSTRTPERTSARSRRDAAGWKACCKTSSKKERSGPFDRTPVWLEDWEDETPPKVDLKTAQRQKARHEKAQASSKTGTKGFVYTRTHRVMQHADTLDSLDFHILTPEVSDAETEVEEVDDSPKRAAADGPHICAPFGNLGGLPLFIALTVGWTECWVESDRDSTQPSNCGAACFVPCEADKNGQRNSAVRTPCRSCSF</sequence>
<proteinExistence type="predicted"/>
<protein>
    <submittedName>
        <fullName evidence="2">Uncharacterized protein</fullName>
    </submittedName>
</protein>
<organism evidence="2 3">
    <name type="scientific">Polarella glacialis</name>
    <name type="common">Dinoflagellate</name>
    <dbReference type="NCBI Taxonomy" id="89957"/>
    <lineage>
        <taxon>Eukaryota</taxon>
        <taxon>Sar</taxon>
        <taxon>Alveolata</taxon>
        <taxon>Dinophyceae</taxon>
        <taxon>Suessiales</taxon>
        <taxon>Suessiaceae</taxon>
        <taxon>Polarella</taxon>
    </lineage>
</organism>